<keyword evidence="1 3" id="KW-0560">Oxidoreductase</keyword>
<dbReference type="RefSeq" id="WP_386077278.1">
    <property type="nucleotide sequence ID" value="NZ_JBHTJT010000049.1"/>
</dbReference>
<accession>A0ABW3IVE2</accession>
<dbReference type="Pfam" id="PF01266">
    <property type="entry name" value="DAO"/>
    <property type="match status" value="1"/>
</dbReference>
<dbReference type="Gene3D" id="3.30.9.10">
    <property type="entry name" value="D-Amino Acid Oxidase, subunit A, domain 2"/>
    <property type="match status" value="1"/>
</dbReference>
<dbReference type="InterPro" id="IPR036188">
    <property type="entry name" value="FAD/NAD-bd_sf"/>
</dbReference>
<dbReference type="Gene3D" id="3.50.50.60">
    <property type="entry name" value="FAD/NAD(P)-binding domain"/>
    <property type="match status" value="1"/>
</dbReference>
<dbReference type="Proteomes" id="UP001597108">
    <property type="component" value="Unassembled WGS sequence"/>
</dbReference>
<dbReference type="EC" id="1.-.-.-" evidence="3"/>
<organism evidence="3 4">
    <name type="scientific">Tropicimonas aquimaris</name>
    <dbReference type="NCBI Taxonomy" id="914152"/>
    <lineage>
        <taxon>Bacteria</taxon>
        <taxon>Pseudomonadati</taxon>
        <taxon>Pseudomonadota</taxon>
        <taxon>Alphaproteobacteria</taxon>
        <taxon>Rhodobacterales</taxon>
        <taxon>Roseobacteraceae</taxon>
        <taxon>Tropicimonas</taxon>
    </lineage>
</organism>
<dbReference type="PRINTS" id="PR00420">
    <property type="entry name" value="RNGMNOXGNASE"/>
</dbReference>
<dbReference type="PANTHER" id="PTHR13847">
    <property type="entry name" value="SARCOSINE DEHYDROGENASE-RELATED"/>
    <property type="match status" value="1"/>
</dbReference>
<proteinExistence type="predicted"/>
<dbReference type="GO" id="GO:0016491">
    <property type="term" value="F:oxidoreductase activity"/>
    <property type="evidence" value="ECO:0007669"/>
    <property type="project" value="UniProtKB-KW"/>
</dbReference>
<name>A0ABW3IVE2_9RHOB</name>
<keyword evidence="4" id="KW-1185">Reference proteome</keyword>
<dbReference type="InterPro" id="IPR006076">
    <property type="entry name" value="FAD-dep_OxRdtase"/>
</dbReference>
<evidence type="ECO:0000313" key="3">
    <source>
        <dbReference type="EMBL" id="MFD0981949.1"/>
    </source>
</evidence>
<feature type="domain" description="FAD dependent oxidoreductase" evidence="2">
    <location>
        <begin position="32"/>
        <end position="387"/>
    </location>
</feature>
<reference evidence="4" key="1">
    <citation type="journal article" date="2019" name="Int. J. Syst. Evol. Microbiol.">
        <title>The Global Catalogue of Microorganisms (GCM) 10K type strain sequencing project: providing services to taxonomists for standard genome sequencing and annotation.</title>
        <authorList>
            <consortium name="The Broad Institute Genomics Platform"/>
            <consortium name="The Broad Institute Genome Sequencing Center for Infectious Disease"/>
            <person name="Wu L."/>
            <person name="Ma J."/>
        </authorList>
    </citation>
    <scope>NUCLEOTIDE SEQUENCE [LARGE SCALE GENOMIC DNA]</scope>
    <source>
        <strain evidence="4">CCUG 60524</strain>
    </source>
</reference>
<protein>
    <submittedName>
        <fullName evidence="3">NAD(P)/FAD-dependent oxidoreductase</fullName>
        <ecNumber evidence="3">1.-.-.-</ecNumber>
    </submittedName>
</protein>
<evidence type="ECO:0000259" key="2">
    <source>
        <dbReference type="Pfam" id="PF01266"/>
    </source>
</evidence>
<gene>
    <name evidence="3" type="ORF">ACFQ2S_20140</name>
</gene>
<dbReference type="SUPFAM" id="SSF51905">
    <property type="entry name" value="FAD/NAD(P)-binding domain"/>
    <property type="match status" value="1"/>
</dbReference>
<comment type="caution">
    <text evidence="3">The sequence shown here is derived from an EMBL/GenBank/DDBJ whole genome shotgun (WGS) entry which is preliminary data.</text>
</comment>
<dbReference type="PANTHER" id="PTHR13847:SF281">
    <property type="entry name" value="FAD DEPENDENT OXIDOREDUCTASE DOMAIN-CONTAINING PROTEIN"/>
    <property type="match status" value="1"/>
</dbReference>
<dbReference type="EMBL" id="JBHTJT010000049">
    <property type="protein sequence ID" value="MFD0981949.1"/>
    <property type="molecule type" value="Genomic_DNA"/>
</dbReference>
<sequence>MTTPAEHPRSIWIDTAPERAPAPAFQGTAECDTVIIGAGITGLSAALHLAKAGRAVTLLEGQAVGWGASGRNNGQVIPTLTAAEPDMWVERFGDTGRRFAEMVGASAGLVFDLIRDEGIAAEAEQTGWYQPAHSPGRTRLSQKRVAAWRRFGLEVEYLDHAASTALLGSDRWYGGMLAPSGGHINPLAYVRGLAAAVEARGGAIHEQTAVQDFRHDSAKWVVTTPGGTLTARALILATNAYTGELVPTLARRLAHSIVPVHSWQMSTEPLGDEVRATLLPGRQAVSDTRGDLRFFRYDARNRLITGGAILGGGDVAARVAKKAAHNLADSLPQLAPPRMTHVWSGYLSMNWDRFPRVHKLGPDGWTWLACNGRGVALGTALGREIARAVEGEDPRGLALPLTELSPLPFHPIARRVAPFYLLWMQQKDRVEPKL</sequence>
<evidence type="ECO:0000313" key="4">
    <source>
        <dbReference type="Proteomes" id="UP001597108"/>
    </source>
</evidence>
<evidence type="ECO:0000256" key="1">
    <source>
        <dbReference type="ARBA" id="ARBA00023002"/>
    </source>
</evidence>